<evidence type="ECO:0000256" key="1">
    <source>
        <dbReference type="SAM" id="SignalP"/>
    </source>
</evidence>
<sequence>MRLSIAILAAVLASHPLMAAESWGLPNEEAATFSAKVVDMQCALTGDCPKDCGDGRRQLGFLTGDGKLILAMKNADPFAGASRDLLPFCGQTVTADGLFATNEGVRVFALQRIKPAKGQWIAANGFVRAWAKTNKVAADGEQAAEWFRHDPTVAALIAIGGKLGLGPDAPPKE</sequence>
<gene>
    <name evidence="2" type="ORF">KEC16_12330</name>
</gene>
<keyword evidence="3" id="KW-1185">Reference proteome</keyword>
<dbReference type="EMBL" id="JAGTUF010000011">
    <property type="protein sequence ID" value="MBR9972502.1"/>
    <property type="molecule type" value="Genomic_DNA"/>
</dbReference>
<protein>
    <submittedName>
        <fullName evidence="2">Uncharacterized protein</fullName>
    </submittedName>
</protein>
<reference evidence="2 3" key="1">
    <citation type="submission" date="2021-04" db="EMBL/GenBank/DDBJ databases">
        <title>Magnetospirillum sulfuroxidans sp. nov., a facultative chemolithoautotrophic sulfur-oxidizing alphaproteobacterium isolated from freshwater sediment and proposals for Paramagetospirillum gen. nov., and Magnetospirillaceae fam. nov.</title>
        <authorList>
            <person name="Koziaeva V."/>
            <person name="Geelhoed J.S."/>
            <person name="Sorokin D.Y."/>
            <person name="Grouzdev D.S."/>
        </authorList>
    </citation>
    <scope>NUCLEOTIDE SEQUENCE [LARGE SCALE GENOMIC DNA]</scope>
    <source>
        <strain evidence="2 3">J10</strain>
    </source>
</reference>
<keyword evidence="1" id="KW-0732">Signal</keyword>
<organism evidence="2 3">
    <name type="scientific">Magnetospirillum sulfuroxidans</name>
    <dbReference type="NCBI Taxonomy" id="611300"/>
    <lineage>
        <taxon>Bacteria</taxon>
        <taxon>Pseudomonadati</taxon>
        <taxon>Pseudomonadota</taxon>
        <taxon>Alphaproteobacteria</taxon>
        <taxon>Rhodospirillales</taxon>
        <taxon>Rhodospirillaceae</taxon>
        <taxon>Magnetospirillum</taxon>
    </lineage>
</organism>
<comment type="caution">
    <text evidence="2">The sequence shown here is derived from an EMBL/GenBank/DDBJ whole genome shotgun (WGS) entry which is preliminary data.</text>
</comment>
<evidence type="ECO:0000313" key="2">
    <source>
        <dbReference type="EMBL" id="MBR9972502.1"/>
    </source>
</evidence>
<evidence type="ECO:0000313" key="3">
    <source>
        <dbReference type="Proteomes" id="UP000680714"/>
    </source>
</evidence>
<dbReference type="RefSeq" id="WP_211549317.1">
    <property type="nucleotide sequence ID" value="NZ_JAGTUF010000011.1"/>
</dbReference>
<dbReference type="Proteomes" id="UP000680714">
    <property type="component" value="Unassembled WGS sequence"/>
</dbReference>
<accession>A0ABS5IDJ2</accession>
<feature type="chain" id="PRO_5046621944" evidence="1">
    <location>
        <begin position="20"/>
        <end position="173"/>
    </location>
</feature>
<name>A0ABS5IDJ2_9PROT</name>
<proteinExistence type="predicted"/>
<feature type="signal peptide" evidence="1">
    <location>
        <begin position="1"/>
        <end position="19"/>
    </location>
</feature>